<comment type="similarity">
    <text evidence="1">Belongs to the UDP-glycosyltransferase family.</text>
</comment>
<dbReference type="Pfam" id="PF00201">
    <property type="entry name" value="UDPGT"/>
    <property type="match status" value="1"/>
</dbReference>
<dbReference type="InterPro" id="IPR002213">
    <property type="entry name" value="UDP_glucos_trans"/>
</dbReference>
<evidence type="ECO:0000256" key="1">
    <source>
        <dbReference type="ARBA" id="ARBA00009995"/>
    </source>
</evidence>
<dbReference type="Gene3D" id="3.40.50.2000">
    <property type="entry name" value="Glycogen Phosphorylase B"/>
    <property type="match status" value="2"/>
</dbReference>
<evidence type="ECO:0000313" key="4">
    <source>
        <dbReference type="EMBL" id="BBC62118.1"/>
    </source>
</evidence>
<dbReference type="SUPFAM" id="SSF53756">
    <property type="entry name" value="UDP-Glycosyltransferase/glycogen phosphorylase"/>
    <property type="match status" value="1"/>
</dbReference>
<reference evidence="4" key="1">
    <citation type="journal article" date="2018" name="Plant Cell Physiol.">
        <title>Identification and Characterization of Novel Nemophila menziesii Flavone Glucosyltransferases that Catalyze Biosynthesis of Flavone 7,4'-O-Diglucoside, a Key Component of Blue Metalloanthocyanins.</title>
        <authorList>
            <person name="Okitsu N."/>
            <person name="Matsui K."/>
            <person name="Horikawa M."/>
            <person name="Sugahara K."/>
            <person name="Tanaka Y."/>
        </authorList>
    </citation>
    <scope>NUCLEOTIDE SEQUENCE</scope>
    <source>
        <tissue evidence="4">Petal</tissue>
    </source>
</reference>
<evidence type="ECO:0000256" key="3">
    <source>
        <dbReference type="ARBA" id="ARBA00022679"/>
    </source>
</evidence>
<protein>
    <submittedName>
        <fullName evidence="4">Glucosyltransferase 24</fullName>
    </submittedName>
</protein>
<dbReference type="GO" id="GO:0009813">
    <property type="term" value="P:flavonoid biosynthetic process"/>
    <property type="evidence" value="ECO:0007669"/>
    <property type="project" value="UniProtKB-ARBA"/>
</dbReference>
<evidence type="ECO:0000256" key="2">
    <source>
        <dbReference type="ARBA" id="ARBA00022676"/>
    </source>
</evidence>
<accession>A0A387II22</accession>
<organism evidence="4">
    <name type="scientific">Nemophila menziesii</name>
    <name type="common">Baby blue eyes</name>
    <dbReference type="NCBI Taxonomy" id="79376"/>
    <lineage>
        <taxon>Eukaryota</taxon>
        <taxon>Viridiplantae</taxon>
        <taxon>Streptophyta</taxon>
        <taxon>Embryophyta</taxon>
        <taxon>Tracheophyta</taxon>
        <taxon>Spermatophyta</taxon>
        <taxon>Magnoliopsida</taxon>
        <taxon>eudicotyledons</taxon>
        <taxon>Gunneridae</taxon>
        <taxon>Pentapetalae</taxon>
        <taxon>asterids</taxon>
        <taxon>lamiids</taxon>
        <taxon>Boraginales</taxon>
        <taxon>Hydrophyllaceae</taxon>
        <taxon>Nemophila</taxon>
    </lineage>
</organism>
<dbReference type="CDD" id="cd03784">
    <property type="entry name" value="GT1_Gtf-like"/>
    <property type="match status" value="1"/>
</dbReference>
<gene>
    <name evidence="4" type="primary">NmGT24</name>
</gene>
<dbReference type="FunFam" id="3.40.50.2000:FF:000091">
    <property type="entry name" value="Glycosyltransferase"/>
    <property type="match status" value="1"/>
</dbReference>
<keyword evidence="2" id="KW-0328">Glycosyltransferase</keyword>
<proteinExistence type="evidence at transcript level"/>
<dbReference type="GO" id="GO:0080043">
    <property type="term" value="F:quercetin 3-O-glucosyltransferase activity"/>
    <property type="evidence" value="ECO:0007669"/>
    <property type="project" value="TreeGrafter"/>
</dbReference>
<keyword evidence="3 4" id="KW-0808">Transferase</keyword>
<dbReference type="FunFam" id="3.40.50.2000:FF:000129">
    <property type="entry name" value="Glycosyltransferase"/>
    <property type="match status" value="1"/>
</dbReference>
<dbReference type="PANTHER" id="PTHR11926:SF1494">
    <property type="entry name" value="FLAVONOL 3-O-GLUCOSYLTRANSFERASE UGT76E12-RELATED"/>
    <property type="match status" value="1"/>
</dbReference>
<name>A0A387II22_NEMME</name>
<sequence length="447" mass="49413">MSKQHHVAVLAFPFGTHGAPLLNLVQRLAKALPNAIFSFFSTHKSNSSLFSSSLTLDNVKAYDVDDGVPEGYVLGKSQEDIELFLKVAREGFKNEIAVAEEKVGRKISCVIADPFLWFTCEMAEEMGVDWIAFWTSGVTPLSAHFHTDLVRQTIALDGANERKEELVTFIPGFSELSLGDLPDGILFGNLHSPFSQMLHKMGQTLPRASAIILNSFEDLNPHIVKDLRTNFKKFLNIGPFGLISPTPISKVSDVHGCLSWLDQQKEGSVAYIGFGTVVAPPPHELKALAEALEERKTPFLWSLKDHLKLNLPEGFLERTKEIGKIVPWTPQVQVLGHKATGVFIFHGGWNSMLESVVGGVPVIGRPFFGDQHVNVSVVERVWKTGIKIEGGVFSKDGVLQGLELVLSSERGKEMKERVRELRELAFKSVEPNGSSSKNFETLLSMLL</sequence>
<dbReference type="AlphaFoldDB" id="A0A387II22"/>
<dbReference type="PANTHER" id="PTHR11926">
    <property type="entry name" value="GLUCOSYL/GLUCURONOSYL TRANSFERASES"/>
    <property type="match status" value="1"/>
</dbReference>
<dbReference type="EMBL" id="LC368276">
    <property type="protein sequence ID" value="BBC62118.1"/>
    <property type="molecule type" value="mRNA"/>
</dbReference>
<dbReference type="GO" id="GO:0080044">
    <property type="term" value="F:quercetin 7-O-glucosyltransferase activity"/>
    <property type="evidence" value="ECO:0007669"/>
    <property type="project" value="TreeGrafter"/>
</dbReference>
<dbReference type="GO" id="GO:0102454">
    <property type="term" value="F:cyanidin 3-O-galactosyltransferase activity"/>
    <property type="evidence" value="ECO:0007669"/>
    <property type="project" value="UniProtKB-ARBA"/>
</dbReference>